<accession>A0A7S1FR63</accession>
<proteinExistence type="predicted"/>
<feature type="region of interest" description="Disordered" evidence="1">
    <location>
        <begin position="177"/>
        <end position="200"/>
    </location>
</feature>
<sequence length="260" mass="29897">MSPSFTKMRPRTFLDEKFFSAHSTSEELSEYELFQQALYRKEIASSQKTESSWLDSVSILPFDCTSCGKCCRTIGNVFMSPEELLAAAEFMNMTADRFIQVYAERKIVDPSSAKKENVLPWILLRNEEREQSPACVFLDEESNQCTIYPVRPVQCSTYPFWSNIMESKMRWNEEVRRRDEDSDYNDSEPSSSHSLPYWSPSGGGCEGMQVLDKENMSSRSIGVPLDQAMEQLSLYQRADRRLPRTGVSEFIKNQTSSVLK</sequence>
<organism evidence="2">
    <name type="scientific">Corethron hystrix</name>
    <dbReference type="NCBI Taxonomy" id="216773"/>
    <lineage>
        <taxon>Eukaryota</taxon>
        <taxon>Sar</taxon>
        <taxon>Stramenopiles</taxon>
        <taxon>Ochrophyta</taxon>
        <taxon>Bacillariophyta</taxon>
        <taxon>Coscinodiscophyceae</taxon>
        <taxon>Corethrophycidae</taxon>
        <taxon>Corethrales</taxon>
        <taxon>Corethraceae</taxon>
        <taxon>Corethron</taxon>
    </lineage>
</organism>
<feature type="compositionally biased region" description="Low complexity" evidence="1">
    <location>
        <begin position="187"/>
        <end position="200"/>
    </location>
</feature>
<dbReference type="EMBL" id="HBFR01013710">
    <property type="protein sequence ID" value="CAD8882794.1"/>
    <property type="molecule type" value="Transcribed_RNA"/>
</dbReference>
<name>A0A7S1FR63_9STRA</name>
<dbReference type="Pfam" id="PF03692">
    <property type="entry name" value="CxxCxxCC"/>
    <property type="match status" value="1"/>
</dbReference>
<dbReference type="InterPro" id="IPR005358">
    <property type="entry name" value="Puta_zinc/iron-chelating_dom"/>
</dbReference>
<evidence type="ECO:0008006" key="3">
    <source>
        <dbReference type="Google" id="ProtNLM"/>
    </source>
</evidence>
<reference evidence="2" key="1">
    <citation type="submission" date="2021-01" db="EMBL/GenBank/DDBJ databases">
        <authorList>
            <person name="Corre E."/>
            <person name="Pelletier E."/>
            <person name="Niang G."/>
            <person name="Scheremetjew M."/>
            <person name="Finn R."/>
            <person name="Kale V."/>
            <person name="Holt S."/>
            <person name="Cochrane G."/>
            <person name="Meng A."/>
            <person name="Brown T."/>
            <person name="Cohen L."/>
        </authorList>
    </citation>
    <scope>NUCLEOTIDE SEQUENCE</scope>
    <source>
        <strain evidence="2">308</strain>
    </source>
</reference>
<dbReference type="AlphaFoldDB" id="A0A7S1FR63"/>
<dbReference type="PANTHER" id="PTHR35866">
    <property type="entry name" value="PUTATIVE-RELATED"/>
    <property type="match status" value="1"/>
</dbReference>
<evidence type="ECO:0000313" key="2">
    <source>
        <dbReference type="EMBL" id="CAD8882794.1"/>
    </source>
</evidence>
<evidence type="ECO:0000256" key="1">
    <source>
        <dbReference type="SAM" id="MobiDB-lite"/>
    </source>
</evidence>
<dbReference type="PANTHER" id="PTHR35866:SF1">
    <property type="entry name" value="YKGJ FAMILY CYSTEINE CLUSTER PROTEIN"/>
    <property type="match status" value="1"/>
</dbReference>
<gene>
    <name evidence="2" type="ORF">CHYS00102_LOCUS9989</name>
</gene>
<protein>
    <recommendedName>
        <fullName evidence="3">Zinc/iron-chelating domain-containing protein</fullName>
    </recommendedName>
</protein>